<keyword evidence="3" id="KW-1185">Reference proteome</keyword>
<feature type="transmembrane region" description="Helical" evidence="1">
    <location>
        <begin position="184"/>
        <end position="202"/>
    </location>
</feature>
<feature type="transmembrane region" description="Helical" evidence="1">
    <location>
        <begin position="155"/>
        <end position="177"/>
    </location>
</feature>
<reference evidence="2 3" key="1">
    <citation type="submission" date="2020-02" db="EMBL/GenBank/DDBJ databases">
        <title>Full genome sequence of Nocardioides sp. R-3366.</title>
        <authorList>
            <person name="Im W.-T."/>
        </authorList>
    </citation>
    <scope>NUCLEOTIDE SEQUENCE [LARGE SCALE GENOMIC DNA]</scope>
    <source>
        <strain evidence="2 3">R-3366</strain>
    </source>
</reference>
<dbReference type="AlphaFoldDB" id="A0A6G6W8L5"/>
<feature type="transmembrane region" description="Helical" evidence="1">
    <location>
        <begin position="314"/>
        <end position="335"/>
    </location>
</feature>
<name>A0A6G6W8L5_9ACTN</name>
<gene>
    <name evidence="2" type="ORF">G5V58_01085</name>
</gene>
<sequence length="407" mass="43454">MRDVPAVFLTAGRLLVRHWPALLALSFLGAAVRVAAVWLAVQVSDVQTQLAQFLLLVAPLGYLLPMVAMLRICRTSLPTLAAVDEIVEEAPTEGRDVRLVDVAVSALVPFLAVYTAYGLLDADIFRFRNSAAADILFTGLGGGATGGPGTTAARLGIYSLQVALLIVAGAWLLRYALGRAERRWKLTALAYVGALVELYYTVQLASQVVVIRVEGGAWIEDRVAYQWWTDAYDWVVDALGPVAGAFTAVAGLVEDVVSSLDAVVLVPVAWLALAAVVLGFKLVEQDEAETGPQGLLRALWADVKERFSALVDGVRLLGSAGLVPMLLFSLGFITITRLPALLHEGVRAVVGPQPFQTWYAFGPYELAAGFALSLALTAPLLAAAVDWLVRARAGRRGQVSPSTPTPR</sequence>
<protein>
    <submittedName>
        <fullName evidence="2">Uncharacterized protein</fullName>
    </submittedName>
</protein>
<feature type="transmembrane region" description="Helical" evidence="1">
    <location>
        <begin position="262"/>
        <end position="283"/>
    </location>
</feature>
<dbReference type="Proteomes" id="UP000502996">
    <property type="component" value="Chromosome"/>
</dbReference>
<dbReference type="EMBL" id="CP049257">
    <property type="protein sequence ID" value="QIG41549.1"/>
    <property type="molecule type" value="Genomic_DNA"/>
</dbReference>
<feature type="transmembrane region" description="Helical" evidence="1">
    <location>
        <begin position="21"/>
        <end position="41"/>
    </location>
</feature>
<keyword evidence="1" id="KW-0472">Membrane</keyword>
<evidence type="ECO:0000313" key="3">
    <source>
        <dbReference type="Proteomes" id="UP000502996"/>
    </source>
</evidence>
<feature type="transmembrane region" description="Helical" evidence="1">
    <location>
        <begin position="53"/>
        <end position="70"/>
    </location>
</feature>
<evidence type="ECO:0000256" key="1">
    <source>
        <dbReference type="SAM" id="Phobius"/>
    </source>
</evidence>
<keyword evidence="1" id="KW-1133">Transmembrane helix</keyword>
<accession>A0A6G6W8L5</accession>
<feature type="transmembrane region" description="Helical" evidence="1">
    <location>
        <begin position="99"/>
        <end position="120"/>
    </location>
</feature>
<feature type="transmembrane region" description="Helical" evidence="1">
    <location>
        <begin position="366"/>
        <end position="389"/>
    </location>
</feature>
<organism evidence="2 3">
    <name type="scientific">Nocardioides anomalus</name>
    <dbReference type="NCBI Taxonomy" id="2712223"/>
    <lineage>
        <taxon>Bacteria</taxon>
        <taxon>Bacillati</taxon>
        <taxon>Actinomycetota</taxon>
        <taxon>Actinomycetes</taxon>
        <taxon>Propionibacteriales</taxon>
        <taxon>Nocardioidaceae</taxon>
        <taxon>Nocardioides</taxon>
    </lineage>
</organism>
<evidence type="ECO:0000313" key="2">
    <source>
        <dbReference type="EMBL" id="QIG41549.1"/>
    </source>
</evidence>
<dbReference type="KEGG" id="nano:G5V58_01085"/>
<dbReference type="RefSeq" id="WP_165227995.1">
    <property type="nucleotide sequence ID" value="NZ_CP049257.1"/>
</dbReference>
<proteinExistence type="predicted"/>
<keyword evidence="1" id="KW-0812">Transmembrane</keyword>